<accession>A0A9Q3H5Z3</accession>
<dbReference type="Proteomes" id="UP000765509">
    <property type="component" value="Unassembled WGS sequence"/>
</dbReference>
<sequence length="108" mass="11848">MHELASISPPNTLKPLACLRARTTLKICLCGHPHHALSSPVLHMLMLLQSPQDIPPMLPVPLLTLPPIRHLPSLRLHSALLTCLQCCPHISLILRAAYHPYAPTAPSQ</sequence>
<protein>
    <submittedName>
        <fullName evidence="1">Uncharacterized protein</fullName>
    </submittedName>
</protein>
<evidence type="ECO:0000313" key="2">
    <source>
        <dbReference type="Proteomes" id="UP000765509"/>
    </source>
</evidence>
<name>A0A9Q3H5Z3_9BASI</name>
<comment type="caution">
    <text evidence="1">The sequence shown here is derived from an EMBL/GenBank/DDBJ whole genome shotgun (WGS) entry which is preliminary data.</text>
</comment>
<gene>
    <name evidence="1" type="ORF">O181_032938</name>
</gene>
<reference evidence="1" key="1">
    <citation type="submission" date="2021-03" db="EMBL/GenBank/DDBJ databases">
        <title>Draft genome sequence of rust myrtle Austropuccinia psidii MF-1, a brazilian biotype.</title>
        <authorList>
            <person name="Quecine M.C."/>
            <person name="Pachon D.M.R."/>
            <person name="Bonatelli M.L."/>
            <person name="Correr F.H."/>
            <person name="Franceschini L.M."/>
            <person name="Leite T.F."/>
            <person name="Margarido G.R.A."/>
            <person name="Almeida C.A."/>
            <person name="Ferrarezi J.A."/>
            <person name="Labate C.A."/>
        </authorList>
    </citation>
    <scope>NUCLEOTIDE SEQUENCE</scope>
    <source>
        <strain evidence="1">MF-1</strain>
    </source>
</reference>
<proteinExistence type="predicted"/>
<organism evidence="1 2">
    <name type="scientific">Austropuccinia psidii MF-1</name>
    <dbReference type="NCBI Taxonomy" id="1389203"/>
    <lineage>
        <taxon>Eukaryota</taxon>
        <taxon>Fungi</taxon>
        <taxon>Dikarya</taxon>
        <taxon>Basidiomycota</taxon>
        <taxon>Pucciniomycotina</taxon>
        <taxon>Pucciniomycetes</taxon>
        <taxon>Pucciniales</taxon>
        <taxon>Sphaerophragmiaceae</taxon>
        <taxon>Austropuccinia</taxon>
    </lineage>
</organism>
<dbReference type="AlphaFoldDB" id="A0A9Q3H5Z3"/>
<dbReference type="EMBL" id="AVOT02011967">
    <property type="protein sequence ID" value="MBW0493223.1"/>
    <property type="molecule type" value="Genomic_DNA"/>
</dbReference>
<evidence type="ECO:0000313" key="1">
    <source>
        <dbReference type="EMBL" id="MBW0493223.1"/>
    </source>
</evidence>
<keyword evidence="2" id="KW-1185">Reference proteome</keyword>